<sequence>MTAMDLSQLTKKTFNVLRGFTYTYYTFTSQNSKPTLFLFHGWPDSARLWTGFIHNYLIPRGYGVVALDNLGFGDSSKPTDPQSYALNHLTADVVEILEAEGLDSVVSVGHDWGSLIAQRLYNFYPKRVRALILVSVPYMVPTDHFDLDAINDMTKKMFGAGIFEYWYFFTADDAVDLMNQNVESVYSVVFGESDTWLKTWCAPGGMRKFITQGCTQPTISFATPEHKTDFMDRYRKGGFASSMCAYTVTSSGVRTESDRMLTDESITVRVPVFYWGGKQDYVCRPEMSQQAIAQGVLPDVQTALRTGGHWAFLETPAQFGQDILGWLQDKFE</sequence>
<keyword evidence="5" id="KW-1185">Reference proteome</keyword>
<dbReference type="EMBL" id="BQXU01000030">
    <property type="protein sequence ID" value="GKT49560.1"/>
    <property type="molecule type" value="Genomic_DNA"/>
</dbReference>
<dbReference type="AlphaFoldDB" id="A0AA37UNY8"/>
<dbReference type="SUPFAM" id="SSF53474">
    <property type="entry name" value="alpha/beta-Hydrolases"/>
    <property type="match status" value="1"/>
</dbReference>
<name>A0AA37UNY8_9PEZI</name>
<dbReference type="GO" id="GO:0016787">
    <property type="term" value="F:hydrolase activity"/>
    <property type="evidence" value="ECO:0007669"/>
    <property type="project" value="UniProtKB-KW"/>
</dbReference>
<dbReference type="RefSeq" id="XP_049131910.1">
    <property type="nucleotide sequence ID" value="XM_049275953.1"/>
</dbReference>
<dbReference type="InterPro" id="IPR029058">
    <property type="entry name" value="AB_hydrolase_fold"/>
</dbReference>
<keyword evidence="1 4" id="KW-0378">Hydrolase</keyword>
<dbReference type="Pfam" id="PF00561">
    <property type="entry name" value="Abhydrolase_1"/>
    <property type="match status" value="1"/>
</dbReference>
<organism evidence="4 5">
    <name type="scientific">Colletotrichum spaethianum</name>
    <dbReference type="NCBI Taxonomy" id="700344"/>
    <lineage>
        <taxon>Eukaryota</taxon>
        <taxon>Fungi</taxon>
        <taxon>Dikarya</taxon>
        <taxon>Ascomycota</taxon>
        <taxon>Pezizomycotina</taxon>
        <taxon>Sordariomycetes</taxon>
        <taxon>Hypocreomycetidae</taxon>
        <taxon>Glomerellales</taxon>
        <taxon>Glomerellaceae</taxon>
        <taxon>Colletotrichum</taxon>
        <taxon>Colletotrichum spaethianum species complex</taxon>
    </lineage>
</organism>
<protein>
    <submittedName>
        <fullName evidence="4">Bifunctional epoxide hydrolase 2</fullName>
    </submittedName>
</protein>
<dbReference type="PANTHER" id="PTHR43329">
    <property type="entry name" value="EPOXIDE HYDROLASE"/>
    <property type="match status" value="1"/>
</dbReference>
<evidence type="ECO:0000259" key="3">
    <source>
        <dbReference type="Pfam" id="PF00561"/>
    </source>
</evidence>
<evidence type="ECO:0000256" key="2">
    <source>
        <dbReference type="ARBA" id="ARBA00038334"/>
    </source>
</evidence>
<accession>A0AA37UNY8</accession>
<dbReference type="InterPro" id="IPR000073">
    <property type="entry name" value="AB_hydrolase_1"/>
</dbReference>
<evidence type="ECO:0000256" key="1">
    <source>
        <dbReference type="ARBA" id="ARBA00022801"/>
    </source>
</evidence>
<dbReference type="InterPro" id="IPR000639">
    <property type="entry name" value="Epox_hydrolase-like"/>
</dbReference>
<evidence type="ECO:0000313" key="4">
    <source>
        <dbReference type="EMBL" id="GKT49560.1"/>
    </source>
</evidence>
<dbReference type="PRINTS" id="PR00111">
    <property type="entry name" value="ABHYDROLASE"/>
</dbReference>
<dbReference type="GeneID" id="73330543"/>
<comment type="similarity">
    <text evidence="2">Belongs to the AB hydrolase superfamily. Epoxide hydrolase family.</text>
</comment>
<dbReference type="PRINTS" id="PR00412">
    <property type="entry name" value="EPOXHYDRLASE"/>
</dbReference>
<feature type="domain" description="AB hydrolase-1" evidence="3">
    <location>
        <begin position="34"/>
        <end position="315"/>
    </location>
</feature>
<evidence type="ECO:0000313" key="5">
    <source>
        <dbReference type="Proteomes" id="UP001055115"/>
    </source>
</evidence>
<reference evidence="4 5" key="1">
    <citation type="submission" date="2022-03" db="EMBL/GenBank/DDBJ databases">
        <title>Genome data of Colletotrichum spp.</title>
        <authorList>
            <person name="Utami Y.D."/>
            <person name="Hiruma K."/>
        </authorList>
    </citation>
    <scope>NUCLEOTIDE SEQUENCE [LARGE SCALE GENOMIC DNA]</scope>
    <source>
        <strain evidence="4 5">MAFF 239500</strain>
    </source>
</reference>
<dbReference type="Proteomes" id="UP001055115">
    <property type="component" value="Unassembled WGS sequence"/>
</dbReference>
<comment type="caution">
    <text evidence="4">The sequence shown here is derived from an EMBL/GenBank/DDBJ whole genome shotgun (WGS) entry which is preliminary data.</text>
</comment>
<gene>
    <name evidence="4" type="ORF">ColSpa_09741</name>
</gene>
<proteinExistence type="inferred from homology"/>
<dbReference type="Gene3D" id="3.40.50.1820">
    <property type="entry name" value="alpha/beta hydrolase"/>
    <property type="match status" value="1"/>
</dbReference>